<keyword evidence="4" id="KW-0503">Monooxygenase</keyword>
<keyword evidence="5" id="KW-1185">Reference proteome</keyword>
<keyword evidence="3 4" id="KW-0408">Iron</keyword>
<dbReference type="PANTHER" id="PTHR24300">
    <property type="entry name" value="CYTOCHROME P450 508A4-RELATED"/>
    <property type="match status" value="1"/>
</dbReference>
<comment type="similarity">
    <text evidence="1 4">Belongs to the cytochrome P450 family.</text>
</comment>
<dbReference type="PRINTS" id="PR00463">
    <property type="entry name" value="EP450I"/>
</dbReference>
<evidence type="ECO:0000256" key="1">
    <source>
        <dbReference type="ARBA" id="ARBA00010617"/>
    </source>
</evidence>
<dbReference type="Proteomes" id="UP000694865">
    <property type="component" value="Unplaced"/>
</dbReference>
<sequence length="507" mass="57775">MVIDLVPDIRTVLVFITTFLLTFVYMRPKTSSDTERDISRRKARMPPGPTGIPVFGNLFSLGNNPHLTFIEMAKKYGNVFTIKLGSESIVVLNGFQAVRDALVKQGQAFAGRPKMTLTEELTKGKGIVAADYGETWKRQRKFTLQMLKELGMGKPAMGINVSAELESLTEAFNKLRGQPFEVDSYLEVSIANIVCSVVFGTRYEYNDPQLLTLLRLVNRFCEIGTKAAAMNFFPFLKYMPFGPIKEVFTNNDIMTQYVKSVIQQHKETFTPGNSRDFIDAYLAEIQKQNNNLAHKGSSFTEEYLFYLLNDLFFAGTETMSVTLRWAILYMIVHEDVQKKVQEELDEVVGKDSLPSLTDRPHLPYTEATMMEIQRMANITSLTFPHKTLDDVELYDYIIPKDTSVFVNLYSVHVDETQWPEPQKFNPGRFLDENGSIRQRLALMPFSAGQRRCPGEELARAELFLFFSGLMHRFSFKSADETSKPTIEKASGISLVPYPYKLYADPRH</sequence>
<name>A0ABM0MPV0_SACKO</name>
<evidence type="ECO:0000313" key="5">
    <source>
        <dbReference type="Proteomes" id="UP000694865"/>
    </source>
</evidence>
<reference evidence="6" key="1">
    <citation type="submission" date="2025-08" db="UniProtKB">
        <authorList>
            <consortium name="RefSeq"/>
        </authorList>
    </citation>
    <scope>IDENTIFICATION</scope>
    <source>
        <tissue evidence="6">Testes</tissue>
    </source>
</reference>
<dbReference type="SUPFAM" id="SSF48264">
    <property type="entry name" value="Cytochrome P450"/>
    <property type="match status" value="1"/>
</dbReference>
<dbReference type="PRINTS" id="PR00385">
    <property type="entry name" value="P450"/>
</dbReference>
<dbReference type="RefSeq" id="XP_006822041.1">
    <property type="nucleotide sequence ID" value="XM_006821978.1"/>
</dbReference>
<dbReference type="Gene3D" id="1.10.630.10">
    <property type="entry name" value="Cytochrome P450"/>
    <property type="match status" value="1"/>
</dbReference>
<dbReference type="Pfam" id="PF00067">
    <property type="entry name" value="p450"/>
    <property type="match status" value="1"/>
</dbReference>
<proteinExistence type="inferred from homology"/>
<dbReference type="InterPro" id="IPR050182">
    <property type="entry name" value="Cytochrome_P450_fam2"/>
</dbReference>
<dbReference type="InterPro" id="IPR001128">
    <property type="entry name" value="Cyt_P450"/>
</dbReference>
<keyword evidence="4" id="KW-0560">Oxidoreductase</keyword>
<accession>A0ABM0MPV0</accession>
<keyword evidence="4" id="KW-0349">Heme</keyword>
<keyword evidence="2 4" id="KW-0479">Metal-binding</keyword>
<dbReference type="GeneID" id="100376031"/>
<dbReference type="InterPro" id="IPR017972">
    <property type="entry name" value="Cyt_P450_CS"/>
</dbReference>
<evidence type="ECO:0000313" key="6">
    <source>
        <dbReference type="RefSeq" id="XP_006822041.1"/>
    </source>
</evidence>
<dbReference type="PROSITE" id="PS00086">
    <property type="entry name" value="CYTOCHROME_P450"/>
    <property type="match status" value="1"/>
</dbReference>
<evidence type="ECO:0000256" key="4">
    <source>
        <dbReference type="RuleBase" id="RU000461"/>
    </source>
</evidence>
<dbReference type="InterPro" id="IPR002401">
    <property type="entry name" value="Cyt_P450_E_grp-I"/>
</dbReference>
<organism evidence="5 6">
    <name type="scientific">Saccoglossus kowalevskii</name>
    <name type="common">Acorn worm</name>
    <dbReference type="NCBI Taxonomy" id="10224"/>
    <lineage>
        <taxon>Eukaryota</taxon>
        <taxon>Metazoa</taxon>
        <taxon>Hemichordata</taxon>
        <taxon>Enteropneusta</taxon>
        <taxon>Harrimaniidae</taxon>
        <taxon>Saccoglossus</taxon>
    </lineage>
</organism>
<dbReference type="PANTHER" id="PTHR24300:SF397">
    <property type="entry name" value="CYTOCHROME P450 2U1"/>
    <property type="match status" value="1"/>
</dbReference>
<gene>
    <name evidence="6" type="primary">LOC100376031</name>
</gene>
<evidence type="ECO:0000256" key="2">
    <source>
        <dbReference type="ARBA" id="ARBA00022723"/>
    </source>
</evidence>
<protein>
    <submittedName>
        <fullName evidence="6">Cytochrome P450 2U1-like</fullName>
    </submittedName>
</protein>
<dbReference type="InterPro" id="IPR036396">
    <property type="entry name" value="Cyt_P450_sf"/>
</dbReference>
<evidence type="ECO:0000256" key="3">
    <source>
        <dbReference type="ARBA" id="ARBA00023004"/>
    </source>
</evidence>